<evidence type="ECO:0000313" key="3">
    <source>
        <dbReference type="Proteomes" id="UP000008743"/>
    </source>
</evidence>
<dbReference type="InParanoid" id="A0A0D2WJ61"/>
<dbReference type="Pfam" id="PF08315">
    <property type="entry name" value="cwf18"/>
    <property type="match status" value="1"/>
</dbReference>
<dbReference type="PhylomeDB" id="A0A0D2WJ61"/>
<dbReference type="eggNOG" id="KOG3407">
    <property type="taxonomic scope" value="Eukaryota"/>
</dbReference>
<name>A0A0D2WJ61_CAPO3</name>
<keyword evidence="3" id="KW-1185">Reference proteome</keyword>
<dbReference type="GO" id="GO:0005684">
    <property type="term" value="C:U2-type spliceosomal complex"/>
    <property type="evidence" value="ECO:0007669"/>
    <property type="project" value="TreeGrafter"/>
</dbReference>
<dbReference type="GO" id="GO:0071014">
    <property type="term" value="C:post-mRNA release spliceosomal complex"/>
    <property type="evidence" value="ECO:0007669"/>
    <property type="project" value="TreeGrafter"/>
</dbReference>
<dbReference type="InterPro" id="IPR013169">
    <property type="entry name" value="mRNA_splic_Cwf18-like"/>
</dbReference>
<feature type="compositionally biased region" description="Basic and acidic residues" evidence="1">
    <location>
        <begin position="68"/>
        <end position="77"/>
    </location>
</feature>
<sequence>MADEEENGVGSLQDEAYKRRARLRAMREGAAASAVRRTNDDNDNNDNDNGDNDDDGKQTRHSSQATGGDRKRWRGEDNIDEADESSAMDDGSNDADTTLRFRNYTPNDAKLANAQIEHPDLPEPEKDVAEIAKADARIHDIDLVNLAPRKQNWDLKRDVTKKLEKLERRTNRAIAELIRDRLTAQGQIFSTTLPSTN</sequence>
<feature type="compositionally biased region" description="Acidic residues" evidence="1">
    <location>
        <begin position="78"/>
        <end position="93"/>
    </location>
</feature>
<feature type="region of interest" description="Disordered" evidence="1">
    <location>
        <begin position="23"/>
        <end position="106"/>
    </location>
</feature>
<dbReference type="STRING" id="595528.A0A0D2WJ61"/>
<accession>A0A0D2WJ61</accession>
<evidence type="ECO:0000256" key="1">
    <source>
        <dbReference type="SAM" id="MobiDB-lite"/>
    </source>
</evidence>
<evidence type="ECO:0008006" key="4">
    <source>
        <dbReference type="Google" id="ProtNLM"/>
    </source>
</evidence>
<feature type="compositionally biased region" description="Acidic residues" evidence="1">
    <location>
        <begin position="41"/>
        <end position="54"/>
    </location>
</feature>
<dbReference type="OrthoDB" id="10261348at2759"/>
<reference evidence="3" key="1">
    <citation type="submission" date="2011-02" db="EMBL/GenBank/DDBJ databases">
        <title>The Genome Sequence of Capsaspora owczarzaki ATCC 30864.</title>
        <authorList>
            <person name="Russ C."/>
            <person name="Cuomo C."/>
            <person name="Burger G."/>
            <person name="Gray M.W."/>
            <person name="Holland P.W.H."/>
            <person name="King N."/>
            <person name="Lang F.B.F."/>
            <person name="Roger A.J."/>
            <person name="Ruiz-Trillo I."/>
            <person name="Young S.K."/>
            <person name="Zeng Q."/>
            <person name="Gargeya S."/>
            <person name="Alvarado L."/>
            <person name="Berlin A."/>
            <person name="Chapman S.B."/>
            <person name="Chen Z."/>
            <person name="Freedman E."/>
            <person name="Gellesch M."/>
            <person name="Goldberg J."/>
            <person name="Griggs A."/>
            <person name="Gujja S."/>
            <person name="Heilman E."/>
            <person name="Heiman D."/>
            <person name="Howarth C."/>
            <person name="Mehta T."/>
            <person name="Neiman D."/>
            <person name="Pearson M."/>
            <person name="Roberts A."/>
            <person name="Saif S."/>
            <person name="Shea T."/>
            <person name="Shenoy N."/>
            <person name="Sisk P."/>
            <person name="Stolte C."/>
            <person name="Sykes S."/>
            <person name="White J."/>
            <person name="Yandava C."/>
            <person name="Haas B."/>
            <person name="Nusbaum C."/>
            <person name="Birren B."/>
        </authorList>
    </citation>
    <scope>NUCLEOTIDE SEQUENCE</scope>
    <source>
        <strain evidence="3">ATCC 30864</strain>
    </source>
</reference>
<proteinExistence type="predicted"/>
<evidence type="ECO:0000313" key="2">
    <source>
        <dbReference type="EMBL" id="KJE89293.1"/>
    </source>
</evidence>
<dbReference type="OMA" id="LIMMEGR"/>
<dbReference type="RefSeq" id="XP_004365664.1">
    <property type="nucleotide sequence ID" value="XM_004365607.2"/>
</dbReference>
<dbReference type="PANTHER" id="PTHR31551:SF1">
    <property type="entry name" value="COILED-COIL DOMAIN-CONTAINING PROTEIN 12"/>
    <property type="match status" value="1"/>
</dbReference>
<dbReference type="AlphaFoldDB" id="A0A0D2WJ61"/>
<dbReference type="EMBL" id="KE346360">
    <property type="protein sequence ID" value="KJE89293.1"/>
    <property type="molecule type" value="Genomic_DNA"/>
</dbReference>
<protein>
    <recommendedName>
        <fullName evidence="4">Coiled-coil domain-containing protein 12</fullName>
    </recommendedName>
</protein>
<organism evidence="2 3">
    <name type="scientific">Capsaspora owczarzaki (strain ATCC 30864)</name>
    <dbReference type="NCBI Taxonomy" id="595528"/>
    <lineage>
        <taxon>Eukaryota</taxon>
        <taxon>Filasterea</taxon>
        <taxon>Capsaspora</taxon>
    </lineage>
</organism>
<gene>
    <name evidence="2" type="ORF">CAOG_000793</name>
</gene>
<dbReference type="Proteomes" id="UP000008743">
    <property type="component" value="Unassembled WGS sequence"/>
</dbReference>
<dbReference type="PANTHER" id="PTHR31551">
    <property type="entry name" value="PRE-MRNA-SPLICING FACTOR CWF18"/>
    <property type="match status" value="1"/>
</dbReference>